<dbReference type="eggNOG" id="COG3464">
    <property type="taxonomic scope" value="Bacteria"/>
</dbReference>
<dbReference type="EMBL" id="AMEM01000017">
    <property type="protein sequence ID" value="EKX90737.1"/>
    <property type="molecule type" value="Genomic_DNA"/>
</dbReference>
<evidence type="ECO:0000256" key="1">
    <source>
        <dbReference type="SAM" id="MobiDB-lite"/>
    </source>
</evidence>
<feature type="region of interest" description="Disordered" evidence="1">
    <location>
        <begin position="53"/>
        <end position="94"/>
    </location>
</feature>
<evidence type="ECO:0000313" key="3">
    <source>
        <dbReference type="Proteomes" id="UP000010445"/>
    </source>
</evidence>
<dbReference type="Proteomes" id="UP000010445">
    <property type="component" value="Unassembled WGS sequence"/>
</dbReference>
<name>L1MHM1_9CORY</name>
<protein>
    <submittedName>
        <fullName evidence="2">Uncharacterized protein</fullName>
    </submittedName>
</protein>
<gene>
    <name evidence="2" type="ORF">HMPREF9997_01234</name>
</gene>
<proteinExistence type="predicted"/>
<reference evidence="2 3" key="1">
    <citation type="submission" date="2012-05" db="EMBL/GenBank/DDBJ databases">
        <authorList>
            <person name="Weinstock G."/>
            <person name="Sodergren E."/>
            <person name="Lobos E.A."/>
            <person name="Fulton L."/>
            <person name="Fulton R."/>
            <person name="Courtney L."/>
            <person name="Fronick C."/>
            <person name="O'Laughlin M."/>
            <person name="Godfrey J."/>
            <person name="Wilson R.M."/>
            <person name="Miner T."/>
            <person name="Farmer C."/>
            <person name="Delehaunty K."/>
            <person name="Cordes M."/>
            <person name="Minx P."/>
            <person name="Tomlinson C."/>
            <person name="Chen J."/>
            <person name="Wollam A."/>
            <person name="Pepin K.H."/>
            <person name="Bhonagiri V."/>
            <person name="Zhang X."/>
            <person name="Suruliraj S."/>
            <person name="Warren W."/>
            <person name="Mitreva M."/>
            <person name="Mardis E.R."/>
            <person name="Wilson R.K."/>
        </authorList>
    </citation>
    <scope>NUCLEOTIDE SEQUENCE [LARGE SCALE GENOMIC DNA]</scope>
    <source>
        <strain evidence="2 3">F0235</strain>
    </source>
</reference>
<accession>L1MHM1</accession>
<keyword evidence="3" id="KW-1185">Reference proteome</keyword>
<organism evidence="2 3">
    <name type="scientific">Corynebacterium durum F0235</name>
    <dbReference type="NCBI Taxonomy" id="1035195"/>
    <lineage>
        <taxon>Bacteria</taxon>
        <taxon>Bacillati</taxon>
        <taxon>Actinomycetota</taxon>
        <taxon>Actinomycetes</taxon>
        <taxon>Mycobacteriales</taxon>
        <taxon>Corynebacteriaceae</taxon>
        <taxon>Corynebacterium</taxon>
    </lineage>
</organism>
<evidence type="ECO:0000313" key="2">
    <source>
        <dbReference type="EMBL" id="EKX90737.1"/>
    </source>
</evidence>
<dbReference type="STRING" id="1035195.HMPREF9997_01234"/>
<sequence>MITVYRYADRRQGRALMVKLINLISSGVPKLLTEIITLGRTLKNQSVDVLNSLDRPRHIQRTDRDDQRLPRAPTRLSTPIPKPHPLHRQITAQN</sequence>
<feature type="compositionally biased region" description="Basic and acidic residues" evidence="1">
    <location>
        <begin position="54"/>
        <end position="69"/>
    </location>
</feature>
<comment type="caution">
    <text evidence="2">The sequence shown here is derived from an EMBL/GenBank/DDBJ whole genome shotgun (WGS) entry which is preliminary data.</text>
</comment>
<dbReference type="HOGENOM" id="CLU_2381306_0_0_11"/>
<dbReference type="AlphaFoldDB" id="L1MHM1"/>